<dbReference type="GeneID" id="63675387"/>
<feature type="compositionally biased region" description="Acidic residues" evidence="6">
    <location>
        <begin position="2346"/>
        <end position="2472"/>
    </location>
</feature>
<dbReference type="PANTHER" id="PTHR15502">
    <property type="entry name" value="CALCINEURIN-BINDING PROTEIN CABIN 1-RELATED"/>
    <property type="match status" value="1"/>
</dbReference>
<feature type="compositionally biased region" description="Acidic residues" evidence="6">
    <location>
        <begin position="2306"/>
        <end position="2325"/>
    </location>
</feature>
<feature type="compositionally biased region" description="Pro residues" evidence="6">
    <location>
        <begin position="1055"/>
        <end position="1069"/>
    </location>
</feature>
<evidence type="ECO:0000256" key="4">
    <source>
        <dbReference type="ARBA" id="ARBA00014848"/>
    </source>
</evidence>
<reference evidence="7 8" key="1">
    <citation type="journal article" date="2014" name="BMC Genomics">
        <title>Comparative genomics of the major fungal agents of human and animal Sporotrichosis: Sporothrix schenckii and Sporothrix brasiliensis.</title>
        <authorList>
            <person name="Teixeira M.M."/>
            <person name="de Almeida L.G."/>
            <person name="Kubitschek-Barreira P."/>
            <person name="Alves F.L."/>
            <person name="Kioshima E.S."/>
            <person name="Abadio A.K."/>
            <person name="Fernandes L."/>
            <person name="Derengowski L.S."/>
            <person name="Ferreira K.S."/>
            <person name="Souza R.C."/>
            <person name="Ruiz J.C."/>
            <person name="de Andrade N.C."/>
            <person name="Paes H.C."/>
            <person name="Nicola A.M."/>
            <person name="Albuquerque P."/>
            <person name="Gerber A.L."/>
            <person name="Martins V.P."/>
            <person name="Peconick L.D."/>
            <person name="Neto A.V."/>
            <person name="Chaucanez C.B."/>
            <person name="Silva P.A."/>
            <person name="Cunha O.L."/>
            <person name="de Oliveira F.F."/>
            <person name="dos Santos T.C."/>
            <person name="Barros A.L."/>
            <person name="Soares M.A."/>
            <person name="de Oliveira L.M."/>
            <person name="Marini M.M."/>
            <person name="Villalobos-Duno H."/>
            <person name="Cunha M.M."/>
            <person name="de Hoog S."/>
            <person name="da Silveira J.F."/>
            <person name="Henrissat B."/>
            <person name="Nino-Vega G.A."/>
            <person name="Cisalpino P.S."/>
            <person name="Mora-Montes H.M."/>
            <person name="Almeida S.R."/>
            <person name="Stajich J.E."/>
            <person name="Lopes-Bezerra L.M."/>
            <person name="Vasconcelos A.T."/>
            <person name="Felipe M.S."/>
        </authorList>
    </citation>
    <scope>NUCLEOTIDE SEQUENCE [LARGE SCALE GENOMIC DNA]</scope>
    <source>
        <strain evidence="7 8">5110</strain>
    </source>
</reference>
<keyword evidence="8" id="KW-1185">Reference proteome</keyword>
<feature type="compositionally biased region" description="Basic and acidic residues" evidence="6">
    <location>
        <begin position="1648"/>
        <end position="1697"/>
    </location>
</feature>
<evidence type="ECO:0000256" key="3">
    <source>
        <dbReference type="ARBA" id="ARBA00007335"/>
    </source>
</evidence>
<gene>
    <name evidence="7" type="ORF">SPBR_02163</name>
</gene>
<dbReference type="RefSeq" id="XP_040620530.1">
    <property type="nucleotide sequence ID" value="XM_040760466.1"/>
</dbReference>
<comment type="similarity">
    <text evidence="3">Belongs to the HIR3 family.</text>
</comment>
<accession>A0A0C2J0J9</accession>
<name>A0A0C2J0J9_9PEZI</name>
<dbReference type="GO" id="GO:0005634">
    <property type="term" value="C:nucleus"/>
    <property type="evidence" value="ECO:0007669"/>
    <property type="project" value="UniProtKB-SubCell"/>
</dbReference>
<dbReference type="HOGENOM" id="CLU_001419_0_0_1"/>
<feature type="compositionally biased region" description="Basic and acidic residues" evidence="6">
    <location>
        <begin position="1817"/>
        <end position="1831"/>
    </location>
</feature>
<feature type="compositionally biased region" description="Basic and acidic residues" evidence="6">
    <location>
        <begin position="378"/>
        <end position="390"/>
    </location>
</feature>
<dbReference type="InterPro" id="IPR033053">
    <property type="entry name" value="Hir3/CABIN1"/>
</dbReference>
<feature type="compositionally biased region" description="Basic and acidic residues" evidence="6">
    <location>
        <begin position="2282"/>
        <end position="2291"/>
    </location>
</feature>
<evidence type="ECO:0000313" key="7">
    <source>
        <dbReference type="EMBL" id="KIH92520.1"/>
    </source>
</evidence>
<proteinExistence type="inferred from homology"/>
<protein>
    <recommendedName>
        <fullName evidence="4">Histone transcription regulator 3 homolog</fullName>
    </recommendedName>
</protein>
<feature type="compositionally biased region" description="Polar residues" evidence="6">
    <location>
        <begin position="1636"/>
        <end position="1646"/>
    </location>
</feature>
<feature type="region of interest" description="Disordered" evidence="6">
    <location>
        <begin position="1043"/>
        <end position="1079"/>
    </location>
</feature>
<feature type="compositionally biased region" description="Basic and acidic residues" evidence="6">
    <location>
        <begin position="1746"/>
        <end position="1795"/>
    </location>
</feature>
<dbReference type="GO" id="GO:0006325">
    <property type="term" value="P:chromatin organization"/>
    <property type="evidence" value="ECO:0007669"/>
    <property type="project" value="InterPro"/>
</dbReference>
<comment type="subcellular location">
    <subcellularLocation>
        <location evidence="2">Nucleus</location>
    </subcellularLocation>
</comment>
<dbReference type="EMBL" id="AWTV01000006">
    <property type="protein sequence ID" value="KIH92520.1"/>
    <property type="molecule type" value="Genomic_DNA"/>
</dbReference>
<feature type="region of interest" description="Disordered" evidence="6">
    <location>
        <begin position="2146"/>
        <end position="2483"/>
    </location>
</feature>
<feature type="compositionally biased region" description="Gly residues" evidence="6">
    <location>
        <begin position="2150"/>
        <end position="2168"/>
    </location>
</feature>
<dbReference type="VEuPathDB" id="FungiDB:SPBR_02163"/>
<feature type="compositionally biased region" description="Basic and acidic residues" evidence="6">
    <location>
        <begin position="2037"/>
        <end position="2056"/>
    </location>
</feature>
<comment type="function">
    <text evidence="1">Has a role in a nucleosome assembly pathway that is required for the integrity of heterochromatin and proper chromosome segregation.</text>
</comment>
<evidence type="ECO:0000256" key="1">
    <source>
        <dbReference type="ARBA" id="ARBA00002687"/>
    </source>
</evidence>
<feature type="region of interest" description="Disordered" evidence="6">
    <location>
        <begin position="2037"/>
        <end position="2060"/>
    </location>
</feature>
<feature type="compositionally biased region" description="Basic residues" evidence="6">
    <location>
        <begin position="2239"/>
        <end position="2252"/>
    </location>
</feature>
<dbReference type="OrthoDB" id="77564at2759"/>
<evidence type="ECO:0000256" key="5">
    <source>
        <dbReference type="ARBA" id="ARBA00023242"/>
    </source>
</evidence>
<dbReference type="GO" id="GO:0031491">
    <property type="term" value="F:nucleosome binding"/>
    <property type="evidence" value="ECO:0007669"/>
    <property type="project" value="TreeGrafter"/>
</dbReference>
<evidence type="ECO:0000256" key="2">
    <source>
        <dbReference type="ARBA" id="ARBA00004123"/>
    </source>
</evidence>
<comment type="caution">
    <text evidence="7">The sequence shown here is derived from an EMBL/GenBank/DDBJ whole genome shotgun (WGS) entry which is preliminary data.</text>
</comment>
<feature type="region of interest" description="Disordered" evidence="6">
    <location>
        <begin position="2108"/>
        <end position="2130"/>
    </location>
</feature>
<feature type="region of interest" description="Disordered" evidence="6">
    <location>
        <begin position="370"/>
        <end position="467"/>
    </location>
</feature>
<dbReference type="PANTHER" id="PTHR15502:SF7">
    <property type="entry name" value="CALCINEURIN-BINDING PROTEIN CABIN-1"/>
    <property type="match status" value="1"/>
</dbReference>
<dbReference type="Proteomes" id="UP000031575">
    <property type="component" value="Unassembled WGS sequence"/>
</dbReference>
<organism evidence="7 8">
    <name type="scientific">Sporothrix brasiliensis 5110</name>
    <dbReference type="NCBI Taxonomy" id="1398154"/>
    <lineage>
        <taxon>Eukaryota</taxon>
        <taxon>Fungi</taxon>
        <taxon>Dikarya</taxon>
        <taxon>Ascomycota</taxon>
        <taxon>Pezizomycotina</taxon>
        <taxon>Sordariomycetes</taxon>
        <taxon>Sordariomycetidae</taxon>
        <taxon>Ophiostomatales</taxon>
        <taxon>Ophiostomataceae</taxon>
        <taxon>Sporothrix</taxon>
    </lineage>
</organism>
<dbReference type="GO" id="GO:0000417">
    <property type="term" value="C:HIR complex"/>
    <property type="evidence" value="ECO:0007669"/>
    <property type="project" value="TreeGrafter"/>
</dbReference>
<evidence type="ECO:0000256" key="6">
    <source>
        <dbReference type="SAM" id="MobiDB-lite"/>
    </source>
</evidence>
<keyword evidence="5" id="KW-0539">Nucleus</keyword>
<evidence type="ECO:0000313" key="8">
    <source>
        <dbReference type="Proteomes" id="UP000031575"/>
    </source>
</evidence>
<feature type="region of interest" description="Disordered" evidence="6">
    <location>
        <begin position="1600"/>
        <end position="1841"/>
    </location>
</feature>
<feature type="compositionally biased region" description="Basic and acidic residues" evidence="6">
    <location>
        <begin position="408"/>
        <end position="432"/>
    </location>
</feature>
<feature type="compositionally biased region" description="Basic and acidic residues" evidence="6">
    <location>
        <begin position="1709"/>
        <end position="1731"/>
    </location>
</feature>
<sequence length="2483" mass="275357">MLEISRPIFAQHRTPTTIAGATICPNPAFAAINVEPEDNLEDEVEVTRRIQIDDALKLYQTALRLHAQGPKSFPEAEKAYDVLFKSAIFSYPEAATDYDRAARQTVTPLTPGPSFVASLDSALLDDNSTGSSLPQAYYIAYKNHGQFLLDKVRHKVRTWRADGNKGNAVFAETDVQGDTKNALDEFDAALDRDPSDAELWRRTSRIAAFLQSARIERYCLEAAIELDDDPAVVEVAPPSLAEGFAGEQLRNRLQDLSDDISLSHPIMVPYLRWEIAASLKRYLDPLPWLPNPTKHAVVPSKDITEPREKDSTRITIEFTEPSWADLGLALVKSLNEHGISGRGLFLDAPQMPDDHQIMQIEIDQQLSGLHQDADDLESSDKTAKDVKAEESVDAEPEELAKANGPSTSDDKEAVAAKDKDSPDDSSQRDASKEASASQSRKRSQSAAGLPEAGDDEHADTKRSKRIRRRETLAEVAADPNAAFAEQLQPYQEADQHLFRLTKQLLEKVGVTDIPALDETIEVCGETEGRIAKLQNQLARDLRASLITAFKDDRARILLSKKDTPVLGLEAFLERARSGHQHPPERAAFDEMRDLRAFVIMVNKGWYTIQDVVHAWMSAMAQSYGSLKWSESMKTVVVQMLNTFDTPILTRVLDEVQRWRDLAGSTKAIEDSTSRPAMAVEEIHRLVQMIFELYIDIYERITNPSSAVDATIRTETKLRLDRWMNLASDFARSAPRGDMNLTCRFLWASVFSTALTPGVPRDHVLACWESLRQTLYEEQQQGPTMEVVLPNNAVMPEVSYKAADREISKLTTMDFFLSLFQEELKDPVVIIDKLEPVLNPDSVYVPIGDDAAGEQKPISECASPELRDMWKFLRGSNTELRLFLWTRLADAYKEIDYSTKVLSCYLRCIEMVVRDLESEQYLSTPQESTRLQAFMLLLKTIDEMTIQALHMAVNDPQVFEVIDEEHVRSSATALARISCMLHVATLHEDEVRIGMSSTASNTQTFHSLQNKLREIQVRTWSLQYTILKTGLKLVAATSAADVRASAVPSTPGSTPKSPPGPITPTKPCSPPAGHTPLPPSLPSIQADLAEFIGAIHQVVGSRKYCKASNKIFLRLVRAELLKMKGIDNWEDYLGQVLYDLHGIKLGVGSSEVQEHGCPVEKLERKNALALVDKVMALASGMQMKDLLKSDLKNTIEHMQQAIGQTRSTSQMIHNLRYFTEYLKRPIHPMRLYEAWKGVVELDTVSATTPDTVLARSGWFFLMGMVALTKFKGVDLNRRQTPGATDDLRVGTQYLRLQLQLTPTRWDAWFRLAECSDYDLDEAVLWSAEKINKDRAELVKLQRSAIHCYTLALSYYHADPNELSENDFDAVHDLYADFGLRMYSSSREPFAMECFQHAQHERWFIAPDHMSTYKKLQHGEMSSYMVWKYSAGLFRRALARRGKDWKSAYMLSKCLWKMYRKPVDELHPRERASHPSVDDIVRALEKAIEVVSLLPKPRHGQDPVLEPHYKIVSVIDKLVRRNDLHAQAAVDILQRQPYAVQHGETMSATNMAEWDDFMVKTLQHLRDKDKSNWQHRMAIRQAKILFGDCDLAEDAVPVAEGMDVEEEHSTDDTLVIEVDDATGTNGTNGVSKEVKGPSNGTTKNGDNEATSDKSDKDIDMATESAKEKSQEASAAEKKPDEREADNSKADKTNDQEHDVGNGTGAEDEANDVSKSKSDKTSKKSSKEPTEKIGDSIVVRSSPRVAAKANEKGSDKDAGNDAKKDADKDADKNANKDANKMDIDEEPANKEGADKDSSEINVTEAPEPNGATDTAMAVDKGSDKDAEKEEDKAVTKVQTDPEEEVRKGKAQAAFAVLRESMFTKTMVMNVWKCDAERPGRHHVFTEQYIRFMTRLLVVLDDRINLEALLRRIRKKGADFYHFNDLWQTCVVSYLRLLRKYYKIPHGADVAFKNVTPEEFEIYAERIAEWVEKPDMDHFALSAMREAIEIKKLNAGLLKGGSIDDLISDCYSAIFADVGRTLPGEDPAKIVEERLRKLRDEADKAEKAERAERAEKEKQAEAASSTTAAIMLSFNLLSDRHGGGADKDSMNGVSRAGSETPGGLFAAEKMERQGSGMGSDHPHRRGRAPGVRRVDILRKAEQASSLLGDLIAKTGGGPSGSSGAAGGDGHGATGTNMQSRRGGDGPGERGGMSRRSTRLGSSSSARNDVNVTSVEGLGGGDGKDGKDGDGSGAEGEEGVSTRGRTRSTRSKSRHRSAGPGQNGDGGADDTEMKDADAEHDEDEGGGDSKDAKKSGGSEAGSSPHASVNDWADDESELSELSDVPADYEENAPASMLFPNLRRSEPTETAENSEAEEEEEEEDDEGGEEEEQEEDEEEGDDGEEVEAEDEEEEDEGATALDGEEGEEGEEAAEVDEDEEGEDIEETDGEEEEEAEEGEEGEEGEELDEEGDEEDAEEEDEEDTVEVEGDGDDAEMDDGRESSVALVDV</sequence>
<feature type="compositionally biased region" description="Low complexity" evidence="6">
    <location>
        <begin position="1043"/>
        <end position="1054"/>
    </location>
</feature>